<organism evidence="2 3">
    <name type="scientific">Caballeronia sordidicola</name>
    <name type="common">Burkholderia sordidicola</name>
    <dbReference type="NCBI Taxonomy" id="196367"/>
    <lineage>
        <taxon>Bacteria</taxon>
        <taxon>Pseudomonadati</taxon>
        <taxon>Pseudomonadota</taxon>
        <taxon>Betaproteobacteria</taxon>
        <taxon>Burkholderiales</taxon>
        <taxon>Burkholderiaceae</taxon>
        <taxon>Caballeronia</taxon>
    </lineage>
</organism>
<protein>
    <submittedName>
        <fullName evidence="2">Uncharacterized protein</fullName>
    </submittedName>
</protein>
<sequence>MTTNVCWRSLDRTLDRFWMTLGFFGVGLPLFAGTRKEPSREEGA</sequence>
<keyword evidence="1" id="KW-0812">Transmembrane</keyword>
<accession>A0A226X3R3</accession>
<evidence type="ECO:0000313" key="3">
    <source>
        <dbReference type="Proteomes" id="UP000214720"/>
    </source>
</evidence>
<evidence type="ECO:0000313" key="2">
    <source>
        <dbReference type="EMBL" id="OXC78051.1"/>
    </source>
</evidence>
<keyword evidence="1" id="KW-0472">Membrane</keyword>
<reference evidence="3" key="1">
    <citation type="submission" date="2017-01" db="EMBL/GenBank/DDBJ databases">
        <title>Genome Analysis of Deinococcus marmoris KOPRI26562.</title>
        <authorList>
            <person name="Kim J.H."/>
            <person name="Oh H.-M."/>
        </authorList>
    </citation>
    <scope>NUCLEOTIDE SEQUENCE [LARGE SCALE GENOMIC DNA]</scope>
    <source>
        <strain evidence="3">PAMC 26633</strain>
    </source>
</reference>
<feature type="transmembrane region" description="Helical" evidence="1">
    <location>
        <begin position="17"/>
        <end position="34"/>
    </location>
</feature>
<evidence type="ECO:0000256" key="1">
    <source>
        <dbReference type="SAM" id="Phobius"/>
    </source>
</evidence>
<proteinExistence type="predicted"/>
<dbReference type="AlphaFoldDB" id="A0A226X3R3"/>
<comment type="caution">
    <text evidence="2">The sequence shown here is derived from an EMBL/GenBank/DDBJ whole genome shotgun (WGS) entry which is preliminary data.</text>
</comment>
<name>A0A226X3R3_CABSO</name>
<dbReference type="Proteomes" id="UP000214720">
    <property type="component" value="Unassembled WGS sequence"/>
</dbReference>
<dbReference type="EMBL" id="MTHB01000078">
    <property type="protein sequence ID" value="OXC78051.1"/>
    <property type="molecule type" value="Genomic_DNA"/>
</dbReference>
<gene>
    <name evidence="2" type="ORF">BSU04_13815</name>
</gene>
<keyword evidence="1" id="KW-1133">Transmembrane helix</keyword>